<reference evidence="2 3" key="1">
    <citation type="submission" date="2017-06" db="EMBL/GenBank/DDBJ databases">
        <authorList>
            <person name="Kim H.J."/>
            <person name="Triplett B.A."/>
        </authorList>
    </citation>
    <scope>NUCLEOTIDE SEQUENCE [LARGE SCALE GENOMIC DNA]</scope>
    <source>
        <strain evidence="2 3">DSM 43151</strain>
    </source>
</reference>
<evidence type="ECO:0000313" key="3">
    <source>
        <dbReference type="Proteomes" id="UP000198415"/>
    </source>
</evidence>
<proteinExistence type="predicted"/>
<feature type="compositionally biased region" description="Low complexity" evidence="1">
    <location>
        <begin position="16"/>
        <end position="25"/>
    </location>
</feature>
<dbReference type="Gene3D" id="2.50.20.20">
    <property type="match status" value="1"/>
</dbReference>
<evidence type="ECO:0000256" key="1">
    <source>
        <dbReference type="SAM" id="MobiDB-lite"/>
    </source>
</evidence>
<protein>
    <recommendedName>
        <fullName evidence="4">Lipoprotein LprG</fullName>
    </recommendedName>
</protein>
<feature type="region of interest" description="Disordered" evidence="1">
    <location>
        <begin position="132"/>
        <end position="154"/>
    </location>
</feature>
<dbReference type="Proteomes" id="UP000198415">
    <property type="component" value="Unassembled WGS sequence"/>
</dbReference>
<feature type="compositionally biased region" description="Basic residues" evidence="1">
    <location>
        <begin position="1"/>
        <end position="13"/>
    </location>
</feature>
<dbReference type="AlphaFoldDB" id="A0A239FIS1"/>
<evidence type="ECO:0008006" key="4">
    <source>
        <dbReference type="Google" id="ProtNLM"/>
    </source>
</evidence>
<keyword evidence="3" id="KW-1185">Reference proteome</keyword>
<accession>A0A239FIS1</accession>
<organism evidence="2 3">
    <name type="scientific">Actinoplanes regularis</name>
    <dbReference type="NCBI Taxonomy" id="52697"/>
    <lineage>
        <taxon>Bacteria</taxon>
        <taxon>Bacillati</taxon>
        <taxon>Actinomycetota</taxon>
        <taxon>Actinomycetes</taxon>
        <taxon>Micromonosporales</taxon>
        <taxon>Micromonosporaceae</taxon>
        <taxon>Actinoplanes</taxon>
    </lineage>
</organism>
<name>A0A239FIS1_9ACTN</name>
<evidence type="ECO:0000313" key="2">
    <source>
        <dbReference type="EMBL" id="SNS56687.1"/>
    </source>
</evidence>
<sequence>MSTKSNRNKRVRKIFAPAPAAGNRAAPSRVSMHLHSWGNFLKLRRLLLTTTITLLATTGCTPPPPGKANSGPSAPAAGQSPSGPSAKEELLAALRKTHAAAYTFKVQADLPDSKHGKASGAFDPKRVLYSVTTKESGGKDPDSGQRVVVGKDSFTRGDSNDEWVHLDLRRIKPTNTLESFDMKDPTGLAKFASSIESVERTGPNTFRGEFTAMQTGDPFVPIGTPSIIVFSFGTSDFTATTDGKGWVTSVAVELKDEKATLKMTTTLGSHGKPTGIAKPKHYGEAADFYYD</sequence>
<dbReference type="EMBL" id="FZNR01000018">
    <property type="protein sequence ID" value="SNS56687.1"/>
    <property type="molecule type" value="Genomic_DNA"/>
</dbReference>
<feature type="region of interest" description="Disordered" evidence="1">
    <location>
        <begin position="58"/>
        <end position="86"/>
    </location>
</feature>
<gene>
    <name evidence="2" type="ORF">SAMN06264365_11897</name>
</gene>
<feature type="region of interest" description="Disordered" evidence="1">
    <location>
        <begin position="1"/>
        <end position="25"/>
    </location>
</feature>